<evidence type="ECO:0000313" key="1">
    <source>
        <dbReference type="EMBL" id="CAD7570714.1"/>
    </source>
</evidence>
<name>A0A7R9J158_TIMCA</name>
<accession>A0A7R9J158</accession>
<dbReference type="AlphaFoldDB" id="A0A7R9J158"/>
<reference evidence="1" key="1">
    <citation type="submission" date="2020-11" db="EMBL/GenBank/DDBJ databases">
        <authorList>
            <person name="Tran Van P."/>
        </authorList>
    </citation>
    <scope>NUCLEOTIDE SEQUENCE</scope>
</reference>
<dbReference type="EMBL" id="OE180174">
    <property type="protein sequence ID" value="CAD7570714.1"/>
    <property type="molecule type" value="Genomic_DNA"/>
</dbReference>
<protein>
    <submittedName>
        <fullName evidence="1">(California timema) hypothetical protein</fullName>
    </submittedName>
</protein>
<gene>
    <name evidence="1" type="ORF">TCMB3V08_LOCUS3408</name>
</gene>
<organism evidence="1">
    <name type="scientific">Timema californicum</name>
    <name type="common">California timema</name>
    <name type="synonym">Walking stick</name>
    <dbReference type="NCBI Taxonomy" id="61474"/>
    <lineage>
        <taxon>Eukaryota</taxon>
        <taxon>Metazoa</taxon>
        <taxon>Ecdysozoa</taxon>
        <taxon>Arthropoda</taxon>
        <taxon>Hexapoda</taxon>
        <taxon>Insecta</taxon>
        <taxon>Pterygota</taxon>
        <taxon>Neoptera</taxon>
        <taxon>Polyneoptera</taxon>
        <taxon>Phasmatodea</taxon>
        <taxon>Timematodea</taxon>
        <taxon>Timematoidea</taxon>
        <taxon>Timematidae</taxon>
        <taxon>Timema</taxon>
    </lineage>
</organism>
<sequence length="136" mass="14399">MNVSGGSDPTVSAHLQSAGSVTVVRLGVGTRPLIVKHRHLLVDLVLHQRVHDGAVNVPEEPAELFSGLYHVILTVDVMFRKCAASVECWNCNPTTAAGARCPLWSTNTACVAVTRGLPWAPASNGTENTKLSGSML</sequence>
<proteinExistence type="predicted"/>